<dbReference type="Pfam" id="PF13439">
    <property type="entry name" value="Glyco_transf_4"/>
    <property type="match status" value="1"/>
</dbReference>
<name>A0A4P6KI54_9MICO</name>
<evidence type="ECO:0000259" key="4">
    <source>
        <dbReference type="Pfam" id="PF00534"/>
    </source>
</evidence>
<evidence type="ECO:0000313" key="7">
    <source>
        <dbReference type="Proteomes" id="UP000289260"/>
    </source>
</evidence>
<dbReference type="PANTHER" id="PTHR45947:SF3">
    <property type="entry name" value="SULFOQUINOVOSYL TRANSFERASE SQD2"/>
    <property type="match status" value="1"/>
</dbReference>
<dbReference type="SUPFAM" id="SSF53756">
    <property type="entry name" value="UDP-Glycosyltransferase/glycogen phosphorylase"/>
    <property type="match status" value="1"/>
</dbReference>
<evidence type="ECO:0000256" key="1">
    <source>
        <dbReference type="ARBA" id="ARBA00021292"/>
    </source>
</evidence>
<feature type="domain" description="Glycosyl transferase family 1" evidence="4">
    <location>
        <begin position="241"/>
        <end position="395"/>
    </location>
</feature>
<proteinExistence type="predicted"/>
<dbReference type="GO" id="GO:1901137">
    <property type="term" value="P:carbohydrate derivative biosynthetic process"/>
    <property type="evidence" value="ECO:0007669"/>
    <property type="project" value="UniProtKB-ARBA"/>
</dbReference>
<feature type="domain" description="Glycosyltransferase subfamily 4-like N-terminal" evidence="5">
    <location>
        <begin position="51"/>
        <end position="232"/>
    </location>
</feature>
<evidence type="ECO:0000313" key="6">
    <source>
        <dbReference type="EMBL" id="QBE49668.1"/>
    </source>
</evidence>
<dbReference type="InterPro" id="IPR001296">
    <property type="entry name" value="Glyco_trans_1"/>
</dbReference>
<keyword evidence="7" id="KW-1185">Reference proteome</keyword>
<dbReference type="OrthoDB" id="9802525at2"/>
<accession>A0A4P6KI54</accession>
<keyword evidence="3 6" id="KW-0808">Transferase</keyword>
<evidence type="ECO:0000259" key="5">
    <source>
        <dbReference type="Pfam" id="PF13439"/>
    </source>
</evidence>
<dbReference type="InterPro" id="IPR050194">
    <property type="entry name" value="Glycosyltransferase_grp1"/>
</dbReference>
<dbReference type="AlphaFoldDB" id="A0A4P6KI54"/>
<dbReference type="PANTHER" id="PTHR45947">
    <property type="entry name" value="SULFOQUINOVOSYL TRANSFERASE SQD2"/>
    <property type="match status" value="1"/>
</dbReference>
<keyword evidence="2" id="KW-0328">Glycosyltransferase</keyword>
<organism evidence="6 7">
    <name type="scientific">Leucobacter triazinivorans</name>
    <dbReference type="NCBI Taxonomy" id="1784719"/>
    <lineage>
        <taxon>Bacteria</taxon>
        <taxon>Bacillati</taxon>
        <taxon>Actinomycetota</taxon>
        <taxon>Actinomycetes</taxon>
        <taxon>Micrococcales</taxon>
        <taxon>Microbacteriaceae</taxon>
        <taxon>Leucobacter</taxon>
    </lineage>
</organism>
<reference evidence="6 7" key="1">
    <citation type="submission" date="2019-02" db="EMBL/GenBank/DDBJ databases">
        <authorList>
            <person name="Sun L."/>
            <person name="Pan D."/>
            <person name="Wu X."/>
        </authorList>
    </citation>
    <scope>NUCLEOTIDE SEQUENCE [LARGE SCALE GENOMIC DNA]</scope>
    <source>
        <strain evidence="6 7">JW-1</strain>
    </source>
</reference>
<evidence type="ECO:0000256" key="2">
    <source>
        <dbReference type="ARBA" id="ARBA00022676"/>
    </source>
</evidence>
<dbReference type="EMBL" id="CP035806">
    <property type="protein sequence ID" value="QBE49668.1"/>
    <property type="molecule type" value="Genomic_DNA"/>
</dbReference>
<protein>
    <recommendedName>
        <fullName evidence="1">D-inositol 3-phosphate glycosyltransferase</fullName>
    </recommendedName>
</protein>
<gene>
    <name evidence="6" type="ORF">EVS81_13235</name>
</gene>
<dbReference type="Pfam" id="PF00534">
    <property type="entry name" value="Glycos_transf_1"/>
    <property type="match status" value="1"/>
</dbReference>
<dbReference type="Gene3D" id="3.40.50.2000">
    <property type="entry name" value="Glycogen Phosphorylase B"/>
    <property type="match status" value="2"/>
</dbReference>
<evidence type="ECO:0000256" key="3">
    <source>
        <dbReference type="ARBA" id="ARBA00022679"/>
    </source>
</evidence>
<dbReference type="InterPro" id="IPR028098">
    <property type="entry name" value="Glyco_trans_4-like_N"/>
</dbReference>
<dbReference type="KEGG" id="ltr:EVS81_13235"/>
<dbReference type="Proteomes" id="UP000289260">
    <property type="component" value="Chromosome"/>
</dbReference>
<dbReference type="GO" id="GO:0016757">
    <property type="term" value="F:glycosyltransferase activity"/>
    <property type="evidence" value="ECO:0007669"/>
    <property type="project" value="UniProtKB-KW"/>
</dbReference>
<sequence length="423" mass="47193">MYRASSTLDIVPRTMRSRIGGSHNAMPPKTGPFTDTRATILIGADTFFPDINGAARFTQDHAVRLARRGHDVHIVAPATNTRSLSRTEVFDGQWITVHRLRSVKWPLHDWLRVTPPWEVRTQARQILLNVAPAVVHIQSFIDIGRGLAYEAHKLGVPIVATNHVMPDNIVEFSGLPERFHPRLTRYGWNLASKVYSKADIVTSPTAIAARYLEAQTSLLDVIPVSCGIDVDRFTPKQTRPVENRVLFVGRLDPEKNLATLLTAFNFISAEFHAHLDIVGSGSERSRLQEHAQALGITDRVTFHGYVGDDQLTDIHRRATVFVMPSTAELQSIATLEAMASGTPVILADAMALPHLVTSGREGYLVHPRNAREFADSIERILHLEPEKYMRMSEAALATARTHDALTVTAQYEQLYRQTWTPVA</sequence>